<feature type="transmembrane region" description="Helical" evidence="1">
    <location>
        <begin position="361"/>
        <end position="378"/>
    </location>
</feature>
<evidence type="ECO:0000313" key="2">
    <source>
        <dbReference type="EMBL" id="KAK5086327.1"/>
    </source>
</evidence>
<keyword evidence="1" id="KW-0472">Membrane</keyword>
<feature type="transmembrane region" description="Helical" evidence="1">
    <location>
        <begin position="215"/>
        <end position="236"/>
    </location>
</feature>
<protein>
    <submittedName>
        <fullName evidence="2">Uncharacterized protein</fullName>
    </submittedName>
</protein>
<dbReference type="GO" id="GO:0000750">
    <property type="term" value="P:pheromone-dependent signal transduction involved in conjugation with cellular fusion"/>
    <property type="evidence" value="ECO:0007669"/>
    <property type="project" value="TreeGrafter"/>
</dbReference>
<feature type="transmembrane region" description="Helical" evidence="1">
    <location>
        <begin position="126"/>
        <end position="147"/>
    </location>
</feature>
<organism evidence="2 3">
    <name type="scientific">Lithohypha guttulata</name>
    <dbReference type="NCBI Taxonomy" id="1690604"/>
    <lineage>
        <taxon>Eukaryota</taxon>
        <taxon>Fungi</taxon>
        <taxon>Dikarya</taxon>
        <taxon>Ascomycota</taxon>
        <taxon>Pezizomycotina</taxon>
        <taxon>Eurotiomycetes</taxon>
        <taxon>Chaetothyriomycetidae</taxon>
        <taxon>Chaetothyriales</taxon>
        <taxon>Trichomeriaceae</taxon>
        <taxon>Lithohypha</taxon>
    </lineage>
</organism>
<dbReference type="Proteomes" id="UP001309876">
    <property type="component" value="Unassembled WGS sequence"/>
</dbReference>
<evidence type="ECO:0000313" key="3">
    <source>
        <dbReference type="Proteomes" id="UP001309876"/>
    </source>
</evidence>
<gene>
    <name evidence="2" type="ORF">LTR05_003495</name>
</gene>
<dbReference type="InterPro" id="IPR000366">
    <property type="entry name" value="GPCR_STE2"/>
</dbReference>
<dbReference type="PANTHER" id="PTHR28009">
    <property type="entry name" value="PHEROMONE ALPHA FACTOR RECEPTOR"/>
    <property type="match status" value="1"/>
</dbReference>
<proteinExistence type="predicted"/>
<feature type="transmembrane region" description="Helical" evidence="1">
    <location>
        <begin position="174"/>
        <end position="194"/>
    </location>
</feature>
<dbReference type="InterPro" id="IPR027458">
    <property type="entry name" value="STE2_TM1-TM2_sf"/>
</dbReference>
<name>A0AAN7T132_9EURO</name>
<feature type="transmembrane region" description="Helical" evidence="1">
    <location>
        <begin position="265"/>
        <end position="283"/>
    </location>
</feature>
<evidence type="ECO:0000256" key="1">
    <source>
        <dbReference type="SAM" id="Phobius"/>
    </source>
</evidence>
<sequence length="484" mass="52956">MSGSLSNNSSTSTCGTLFYPHPCPLTLPINGRGGDCYNQYFFVPVCSITTTYDNWDPLSGTYTAGVVDGVLGQEIKQSVSFREIDEMYVQNSTVAVMMGVSLALGITTLINVLVLTPARKRYGGIFWVLMLGCVAVIVRGVCGVQLVTGDVSGYLELTQDWASTGWSTGYRSRIIVVQVSICVGLIFLEVALFIQGKAFLTWVKIKRGPATFYSMLAFLVGLAVAGWCYRVTFAAYSVRFLAFPDEGLWLPAIVNGALWKAYERWSAGLVGASLGLWCLLIMANSVSVAVARNEVLYSTESQDPRAGGAKRLKRRRIRNAYELALRTISFVSVQTFVVPSKFCLGTTKVLLKMSVQRIMLTRYRTVLLIIISYLPSTTIPLEVLIQPVIFALLPFSSLLVNVASEPDKVAEQESRSIGTTGQLSGHVGYQPYTNGLNPATVRNEAAELADLRSSPIRGNGIFDSKIQTKDVGTDRELEEIDRMG</sequence>
<keyword evidence="1" id="KW-0812">Transmembrane</keyword>
<dbReference type="Gene3D" id="1.10.287.920">
    <property type="entry name" value="Pheromone alpha factor receptor"/>
    <property type="match status" value="1"/>
</dbReference>
<dbReference type="Pfam" id="PF02116">
    <property type="entry name" value="STE2"/>
    <property type="match status" value="1"/>
</dbReference>
<reference evidence="2 3" key="1">
    <citation type="submission" date="2023-08" db="EMBL/GenBank/DDBJ databases">
        <title>Black Yeasts Isolated from many extreme environments.</title>
        <authorList>
            <person name="Coleine C."/>
            <person name="Stajich J.E."/>
            <person name="Selbmann L."/>
        </authorList>
    </citation>
    <scope>NUCLEOTIDE SEQUENCE [LARGE SCALE GENOMIC DNA]</scope>
    <source>
        <strain evidence="2 3">CCFEE 5910</strain>
    </source>
</reference>
<dbReference type="AlphaFoldDB" id="A0AAN7T132"/>
<keyword evidence="3" id="KW-1185">Reference proteome</keyword>
<keyword evidence="1" id="KW-1133">Transmembrane helix</keyword>
<dbReference type="EMBL" id="JAVRRJ010000003">
    <property type="protein sequence ID" value="KAK5086327.1"/>
    <property type="molecule type" value="Genomic_DNA"/>
</dbReference>
<dbReference type="PANTHER" id="PTHR28009:SF1">
    <property type="entry name" value="PHEROMONE ALPHA FACTOR RECEPTOR"/>
    <property type="match status" value="1"/>
</dbReference>
<accession>A0AAN7T132</accession>
<dbReference type="GO" id="GO:0038038">
    <property type="term" value="C:G protein-coupled receptor homodimeric complex"/>
    <property type="evidence" value="ECO:0007669"/>
    <property type="project" value="TreeGrafter"/>
</dbReference>
<feature type="transmembrane region" description="Helical" evidence="1">
    <location>
        <begin position="94"/>
        <end position="114"/>
    </location>
</feature>
<dbReference type="GO" id="GO:0004932">
    <property type="term" value="F:mating-type factor pheromone receptor activity"/>
    <property type="evidence" value="ECO:0007669"/>
    <property type="project" value="InterPro"/>
</dbReference>
<comment type="caution">
    <text evidence="2">The sequence shown here is derived from an EMBL/GenBank/DDBJ whole genome shotgun (WGS) entry which is preliminary data.</text>
</comment>